<dbReference type="RefSeq" id="WP_100340450.1">
    <property type="nucleotide sequence ID" value="NZ_PGFJ01000001.1"/>
</dbReference>
<evidence type="ECO:0000313" key="1">
    <source>
        <dbReference type="EMBL" id="PJJ84250.1"/>
    </source>
</evidence>
<dbReference type="PROSITE" id="PS51257">
    <property type="entry name" value="PROKAR_LIPOPROTEIN"/>
    <property type="match status" value="1"/>
</dbReference>
<keyword evidence="2" id="KW-1185">Reference proteome</keyword>
<name>A0A2H9VTU5_9SPHI</name>
<accession>A0A2H9VTU5</accession>
<evidence type="ECO:0000313" key="2">
    <source>
        <dbReference type="Proteomes" id="UP000242687"/>
    </source>
</evidence>
<dbReference type="OrthoDB" id="798998at2"/>
<dbReference type="Proteomes" id="UP000242687">
    <property type="component" value="Unassembled WGS sequence"/>
</dbReference>
<protein>
    <submittedName>
        <fullName evidence="1">Uncharacterized protein</fullName>
    </submittedName>
</protein>
<comment type="caution">
    <text evidence="1">The sequence shown here is derived from an EMBL/GenBank/DDBJ whole genome shotgun (WGS) entry which is preliminary data.</text>
</comment>
<proteinExistence type="predicted"/>
<dbReference type="AlphaFoldDB" id="A0A2H9VTU5"/>
<dbReference type="EMBL" id="PGFJ01000001">
    <property type="protein sequence ID" value="PJJ84250.1"/>
    <property type="molecule type" value="Genomic_DNA"/>
</dbReference>
<gene>
    <name evidence="1" type="ORF">CLV57_1260</name>
</gene>
<sequence length="138" mass="14998">MKSKIFIVLLIALSLGCTKKHSEVIDCPAQPCTMEFRSITVQFKDKSGGVLEVKNYSAINKRTKESMVPANQKGINEAGFYTIVDDGLLRKLSSEGDEITVSATHPSTGQTKVTNYKISGGCNCHVNRVSGPEVVTFN</sequence>
<reference evidence="1 2" key="1">
    <citation type="submission" date="2017-11" db="EMBL/GenBank/DDBJ databases">
        <title>Genomic Encyclopedia of Archaeal and Bacterial Type Strains, Phase II (KMG-II): From Individual Species to Whole Genera.</title>
        <authorList>
            <person name="Goeker M."/>
        </authorList>
    </citation>
    <scope>NUCLEOTIDE SEQUENCE [LARGE SCALE GENOMIC DNA]</scope>
    <source>
        <strain evidence="1 2">DSM 28175</strain>
    </source>
</reference>
<organism evidence="1 2">
    <name type="scientific">Mucilaginibacter auburnensis</name>
    <dbReference type="NCBI Taxonomy" id="1457233"/>
    <lineage>
        <taxon>Bacteria</taxon>
        <taxon>Pseudomonadati</taxon>
        <taxon>Bacteroidota</taxon>
        <taxon>Sphingobacteriia</taxon>
        <taxon>Sphingobacteriales</taxon>
        <taxon>Sphingobacteriaceae</taxon>
        <taxon>Mucilaginibacter</taxon>
    </lineage>
</organism>